<gene>
    <name evidence="2" type="ORF">FM119_07520</name>
</gene>
<keyword evidence="3" id="KW-1185">Reference proteome</keyword>
<proteinExistence type="predicted"/>
<name>A0A1R4JH86_9MICO</name>
<reference evidence="3" key="1">
    <citation type="submission" date="2017-02" db="EMBL/GenBank/DDBJ databases">
        <authorList>
            <person name="Dridi B."/>
        </authorList>
    </citation>
    <scope>NUCLEOTIDE SEQUENCE [LARGE SCALE GENOMIC DNA]</scope>
    <source>
        <strain evidence="3">EB411</strain>
    </source>
</reference>
<sequence>MGVPAPVVTVGAAPVATAPADAAAGPVAMVLVGRSPRRVRALLRPPAADGHGSVAGSPRGVDTAA</sequence>
<evidence type="ECO:0000313" key="2">
    <source>
        <dbReference type="EMBL" id="SJN31378.1"/>
    </source>
</evidence>
<dbReference type="Proteomes" id="UP000196778">
    <property type="component" value="Unassembled WGS sequence"/>
</dbReference>
<dbReference type="EMBL" id="FUKR01000040">
    <property type="protein sequence ID" value="SJN31378.1"/>
    <property type="molecule type" value="Genomic_DNA"/>
</dbReference>
<evidence type="ECO:0000313" key="3">
    <source>
        <dbReference type="Proteomes" id="UP000196778"/>
    </source>
</evidence>
<dbReference type="AlphaFoldDB" id="A0A1R4JH86"/>
<evidence type="ECO:0000256" key="1">
    <source>
        <dbReference type="SAM" id="MobiDB-lite"/>
    </source>
</evidence>
<protein>
    <submittedName>
        <fullName evidence="2">Uncharacterized protein</fullName>
    </submittedName>
</protein>
<accession>A0A1R4JH86</accession>
<organism evidence="2 3">
    <name type="scientific">Mycetocola reblochoni REB411</name>
    <dbReference type="NCBI Taxonomy" id="1255698"/>
    <lineage>
        <taxon>Bacteria</taxon>
        <taxon>Bacillati</taxon>
        <taxon>Actinomycetota</taxon>
        <taxon>Actinomycetes</taxon>
        <taxon>Micrococcales</taxon>
        <taxon>Microbacteriaceae</taxon>
        <taxon>Mycetocola</taxon>
    </lineage>
</organism>
<feature type="region of interest" description="Disordered" evidence="1">
    <location>
        <begin position="43"/>
        <end position="65"/>
    </location>
</feature>